<evidence type="ECO:0000256" key="2">
    <source>
        <dbReference type="ARBA" id="ARBA00022450"/>
    </source>
</evidence>
<dbReference type="PROSITE" id="PS50075">
    <property type="entry name" value="CARRIER"/>
    <property type="match status" value="1"/>
</dbReference>
<dbReference type="GO" id="GO:0000035">
    <property type="term" value="F:acyl binding"/>
    <property type="evidence" value="ECO:0007669"/>
    <property type="project" value="TreeGrafter"/>
</dbReference>
<keyword evidence="4" id="KW-0275">Fatty acid biosynthesis</keyword>
<keyword evidence="4" id="KW-0443">Lipid metabolism</keyword>
<keyword evidence="3" id="KW-0597">Phosphoprotein</keyword>
<dbReference type="Proteomes" id="UP000050640">
    <property type="component" value="Unplaced"/>
</dbReference>
<reference evidence="7" key="1">
    <citation type="submission" date="2017-02" db="UniProtKB">
        <authorList>
            <consortium name="WormBaseParasite"/>
        </authorList>
    </citation>
    <scope>IDENTIFICATION</scope>
</reference>
<evidence type="ECO:0000259" key="5">
    <source>
        <dbReference type="PROSITE" id="PS50075"/>
    </source>
</evidence>
<evidence type="ECO:0000256" key="4">
    <source>
        <dbReference type="RuleBase" id="RU000722"/>
    </source>
</evidence>
<dbReference type="AlphaFoldDB" id="A0A0R3RG47"/>
<comment type="similarity">
    <text evidence="1">Belongs to the acyl carrier protein (ACP) family.</text>
</comment>
<name>A0A0R3RG47_9BILA</name>
<dbReference type="SUPFAM" id="SSF47336">
    <property type="entry name" value="ACP-like"/>
    <property type="match status" value="1"/>
</dbReference>
<keyword evidence="6" id="KW-1185">Reference proteome</keyword>
<keyword evidence="4" id="KW-0444">Lipid biosynthesis</keyword>
<protein>
    <recommendedName>
        <fullName evidence="4">Acyl carrier protein</fullName>
    </recommendedName>
</protein>
<dbReference type="Pfam" id="PF00550">
    <property type="entry name" value="PP-binding"/>
    <property type="match status" value="1"/>
</dbReference>
<dbReference type="InterPro" id="IPR009081">
    <property type="entry name" value="PP-bd_ACP"/>
</dbReference>
<comment type="function">
    <text evidence="4">Carrier of the growing fatty acid chain in fatty acid biosynthesis.</text>
</comment>
<dbReference type="InterPro" id="IPR003231">
    <property type="entry name" value="ACP"/>
</dbReference>
<evidence type="ECO:0000313" key="7">
    <source>
        <dbReference type="WBParaSite" id="EEL_0000036901-mRNA-1"/>
    </source>
</evidence>
<dbReference type="GO" id="GO:0005739">
    <property type="term" value="C:mitochondrion"/>
    <property type="evidence" value="ECO:0007669"/>
    <property type="project" value="TreeGrafter"/>
</dbReference>
<proteinExistence type="inferred from homology"/>
<dbReference type="STRING" id="1147741.A0A0R3RG47"/>
<feature type="domain" description="Carrier" evidence="5">
    <location>
        <begin position="69"/>
        <end position="147"/>
    </location>
</feature>
<evidence type="ECO:0000256" key="3">
    <source>
        <dbReference type="ARBA" id="ARBA00022553"/>
    </source>
</evidence>
<dbReference type="GO" id="GO:0000036">
    <property type="term" value="F:acyl carrier activity"/>
    <property type="evidence" value="ECO:0007669"/>
    <property type="project" value="TreeGrafter"/>
</dbReference>
<dbReference type="Gene3D" id="1.10.1200.10">
    <property type="entry name" value="ACP-like"/>
    <property type="match status" value="1"/>
</dbReference>
<dbReference type="WBParaSite" id="EEL_0000036901-mRNA-1">
    <property type="protein sequence ID" value="EEL_0000036901-mRNA-1"/>
    <property type="gene ID" value="EEL_0000036901"/>
</dbReference>
<evidence type="ECO:0000313" key="6">
    <source>
        <dbReference type="Proteomes" id="UP000050640"/>
    </source>
</evidence>
<sequence length="151" mass="17428">MSLSSIFSRSFARSVITCLRGMNSLRALQVGTILPCSTSRNFMTSSAYRSTRTVDEMGPFTPPKKITFEEVEQRVMKAIRAWDRFPEEKKETLTLDSDFVKDMGFDSLDHVEIVMSLEDEFGFEIPESDSEKLKTPRDVFKYICEHEDVFE</sequence>
<keyword evidence="4" id="KW-0276">Fatty acid metabolism</keyword>
<accession>A0A0R3RG47</accession>
<keyword evidence="2 4" id="KW-0596">Phosphopantetheine</keyword>
<evidence type="ECO:0000256" key="1">
    <source>
        <dbReference type="ARBA" id="ARBA00010930"/>
    </source>
</evidence>
<dbReference type="HAMAP" id="MF_01217">
    <property type="entry name" value="Acyl_carrier"/>
    <property type="match status" value="1"/>
</dbReference>
<dbReference type="PANTHER" id="PTHR20863:SF27">
    <property type="entry name" value="ACYL CARRIER PROTEIN"/>
    <property type="match status" value="1"/>
</dbReference>
<dbReference type="InterPro" id="IPR036736">
    <property type="entry name" value="ACP-like_sf"/>
</dbReference>
<organism evidence="6 7">
    <name type="scientific">Elaeophora elaphi</name>
    <dbReference type="NCBI Taxonomy" id="1147741"/>
    <lineage>
        <taxon>Eukaryota</taxon>
        <taxon>Metazoa</taxon>
        <taxon>Ecdysozoa</taxon>
        <taxon>Nematoda</taxon>
        <taxon>Chromadorea</taxon>
        <taxon>Rhabditida</taxon>
        <taxon>Spirurina</taxon>
        <taxon>Spiruromorpha</taxon>
        <taxon>Filarioidea</taxon>
        <taxon>Onchocercidae</taxon>
        <taxon>Elaeophora</taxon>
    </lineage>
</organism>
<dbReference type="PANTHER" id="PTHR20863">
    <property type="entry name" value="ACYL CARRIER PROTEIN"/>
    <property type="match status" value="1"/>
</dbReference>